<sequence length="36" mass="4091">MNQSRRNFELVKASEFLLLFCSRFARWGGGVEVGGK</sequence>
<gene>
    <name evidence="1" type="ORF">EVA_03496</name>
</gene>
<protein>
    <submittedName>
        <fullName evidence="1">Uncharacterized protein</fullName>
    </submittedName>
</protein>
<name>J9GLQ5_9ZZZZ</name>
<reference evidence="1" key="1">
    <citation type="journal article" date="2012" name="PLoS ONE">
        <title>Gene sets for utilization of primary and secondary nutrition supplies in the distal gut of endangered iberian lynx.</title>
        <authorList>
            <person name="Alcaide M."/>
            <person name="Messina E."/>
            <person name="Richter M."/>
            <person name="Bargiela R."/>
            <person name="Peplies J."/>
            <person name="Huws S.A."/>
            <person name="Newbold C.J."/>
            <person name="Golyshin P.N."/>
            <person name="Simon M.A."/>
            <person name="Lopez G."/>
            <person name="Yakimov M.M."/>
            <person name="Ferrer M."/>
        </authorList>
    </citation>
    <scope>NUCLEOTIDE SEQUENCE</scope>
</reference>
<dbReference type="EMBL" id="AMCI01000635">
    <property type="protein sequence ID" value="EJX08394.1"/>
    <property type="molecule type" value="Genomic_DNA"/>
</dbReference>
<evidence type="ECO:0000313" key="1">
    <source>
        <dbReference type="EMBL" id="EJX08394.1"/>
    </source>
</evidence>
<proteinExistence type="predicted"/>
<comment type="caution">
    <text evidence="1">The sequence shown here is derived from an EMBL/GenBank/DDBJ whole genome shotgun (WGS) entry which is preliminary data.</text>
</comment>
<organism evidence="1">
    <name type="scientific">gut metagenome</name>
    <dbReference type="NCBI Taxonomy" id="749906"/>
    <lineage>
        <taxon>unclassified sequences</taxon>
        <taxon>metagenomes</taxon>
        <taxon>organismal metagenomes</taxon>
    </lineage>
</organism>
<accession>J9GLQ5</accession>
<dbReference type="AlphaFoldDB" id="J9GLQ5"/>